<evidence type="ECO:0000313" key="7">
    <source>
        <dbReference type="Proteomes" id="UP000031518"/>
    </source>
</evidence>
<dbReference type="SMART" id="SM00382">
    <property type="entry name" value="AAA"/>
    <property type="match status" value="1"/>
</dbReference>
<dbReference type="PANTHER" id="PTHR43335">
    <property type="entry name" value="ABC TRANSPORTER, ATP-BINDING PROTEIN"/>
    <property type="match status" value="1"/>
</dbReference>
<evidence type="ECO:0000256" key="4">
    <source>
        <dbReference type="ARBA" id="ARBA00022840"/>
    </source>
</evidence>
<keyword evidence="4" id="KW-0067">ATP-binding</keyword>
<keyword evidence="7" id="KW-1185">Reference proteome</keyword>
<evidence type="ECO:0000256" key="1">
    <source>
        <dbReference type="ARBA" id="ARBA00005417"/>
    </source>
</evidence>
<dbReference type="InterPro" id="IPR017871">
    <property type="entry name" value="ABC_transporter-like_CS"/>
</dbReference>
<dbReference type="OrthoDB" id="9804819at2"/>
<dbReference type="Proteomes" id="UP000031518">
    <property type="component" value="Unassembled WGS sequence"/>
</dbReference>
<dbReference type="PANTHER" id="PTHR43335:SF4">
    <property type="entry name" value="ABC TRANSPORTER, ATP-BINDING PROTEIN"/>
    <property type="match status" value="1"/>
</dbReference>
<dbReference type="SUPFAM" id="SSF52540">
    <property type="entry name" value="P-loop containing nucleoside triphosphate hydrolases"/>
    <property type="match status" value="1"/>
</dbReference>
<accession>A0A0B6WWW8</accession>
<name>A0A0B6WWW8_9BACT</name>
<dbReference type="GO" id="GO:0016887">
    <property type="term" value="F:ATP hydrolysis activity"/>
    <property type="evidence" value="ECO:0007669"/>
    <property type="project" value="InterPro"/>
</dbReference>
<organism evidence="6 7">
    <name type="scientific">Pyrinomonas methylaliphatogenes</name>
    <dbReference type="NCBI Taxonomy" id="454194"/>
    <lineage>
        <taxon>Bacteria</taxon>
        <taxon>Pseudomonadati</taxon>
        <taxon>Acidobacteriota</taxon>
        <taxon>Blastocatellia</taxon>
        <taxon>Blastocatellales</taxon>
        <taxon>Pyrinomonadaceae</taxon>
        <taxon>Pyrinomonas</taxon>
    </lineage>
</organism>
<reference evidence="6 7" key="1">
    <citation type="submission" date="2013-12" db="EMBL/GenBank/DDBJ databases">
        <authorList>
            <person name="Stott M."/>
        </authorList>
    </citation>
    <scope>NUCLEOTIDE SEQUENCE [LARGE SCALE GENOMIC DNA]</scope>
    <source>
        <strain evidence="6 7">K22</strain>
    </source>
</reference>
<evidence type="ECO:0000256" key="2">
    <source>
        <dbReference type="ARBA" id="ARBA00022448"/>
    </source>
</evidence>
<gene>
    <name evidence="6" type="ORF">PYK22_01571</name>
</gene>
<dbReference type="STRING" id="454194.PYK22_01571"/>
<dbReference type="InterPro" id="IPR027417">
    <property type="entry name" value="P-loop_NTPase"/>
</dbReference>
<dbReference type="InterPro" id="IPR003439">
    <property type="entry name" value="ABC_transporter-like_ATP-bd"/>
</dbReference>
<comment type="similarity">
    <text evidence="1">Belongs to the ABC transporter superfamily.</text>
</comment>
<dbReference type="Pfam" id="PF00005">
    <property type="entry name" value="ABC_tran"/>
    <property type="match status" value="1"/>
</dbReference>
<sequence>MGEKVIEIEGLTKDYEVGFLSKRSLRALDQLSFTVERGEIFGFLGANGAGKTTTLKILMGLIRPTAGAAHIFGIPVTSRWARARVGYLPEQPNFYDYLTARELVAYFAELTGFRRAEARRRAADALRLVRLDEKNWDRLLRHFSKGMLQRVGLAQALVSAPDLLILDEPMSGLDPVGRREVRDLIAELARSSGVTILFSTHILADAERLCDRVCVIERGRPKFIGRLDEIEQRRASPLEIILVAREAKEVGAHLAHELGDKAEMRASASGQVVVRIREESEVDHVLKLAREKGAKLVAVQRVGLLLEELFDATTDR</sequence>
<dbReference type="EMBL" id="CBXV010000005">
    <property type="protein sequence ID" value="CDM65566.1"/>
    <property type="molecule type" value="Genomic_DNA"/>
</dbReference>
<dbReference type="InterPro" id="IPR003593">
    <property type="entry name" value="AAA+_ATPase"/>
</dbReference>
<evidence type="ECO:0000313" key="6">
    <source>
        <dbReference type="EMBL" id="CDM65566.1"/>
    </source>
</evidence>
<feature type="domain" description="ABC transporter" evidence="5">
    <location>
        <begin position="6"/>
        <end position="243"/>
    </location>
</feature>
<proteinExistence type="inferred from homology"/>
<keyword evidence="2" id="KW-0813">Transport</keyword>
<dbReference type="PROSITE" id="PS00211">
    <property type="entry name" value="ABC_TRANSPORTER_1"/>
    <property type="match status" value="1"/>
</dbReference>
<dbReference type="PROSITE" id="PS50893">
    <property type="entry name" value="ABC_TRANSPORTER_2"/>
    <property type="match status" value="1"/>
</dbReference>
<dbReference type="AlphaFoldDB" id="A0A0B6WWW8"/>
<evidence type="ECO:0000256" key="3">
    <source>
        <dbReference type="ARBA" id="ARBA00022741"/>
    </source>
</evidence>
<dbReference type="Gene3D" id="3.40.50.300">
    <property type="entry name" value="P-loop containing nucleotide triphosphate hydrolases"/>
    <property type="match status" value="1"/>
</dbReference>
<dbReference type="CDD" id="cd03230">
    <property type="entry name" value="ABC_DR_subfamily_A"/>
    <property type="match status" value="1"/>
</dbReference>
<protein>
    <submittedName>
        <fullName evidence="6">ABC-type multidrug transport system, ATPase component</fullName>
    </submittedName>
</protein>
<reference evidence="6 7" key="2">
    <citation type="submission" date="2015-01" db="EMBL/GenBank/DDBJ databases">
        <title>Complete genome sequence of Pyrinomonas methylaliphatogenes type strain K22T.</title>
        <authorList>
            <person name="Lee K.C.Y."/>
            <person name="Power J.F."/>
            <person name="Dunfield P.F."/>
            <person name="Morgan X.C."/>
            <person name="Huttenhower C."/>
            <person name="Stott M.B."/>
        </authorList>
    </citation>
    <scope>NUCLEOTIDE SEQUENCE [LARGE SCALE GENOMIC DNA]</scope>
    <source>
        <strain evidence="6 7">K22</strain>
    </source>
</reference>
<keyword evidence="3" id="KW-0547">Nucleotide-binding</keyword>
<dbReference type="RefSeq" id="WP_041975918.1">
    <property type="nucleotide sequence ID" value="NZ_CBXV010000005.1"/>
</dbReference>
<dbReference type="GO" id="GO:0005524">
    <property type="term" value="F:ATP binding"/>
    <property type="evidence" value="ECO:0007669"/>
    <property type="project" value="UniProtKB-KW"/>
</dbReference>
<evidence type="ECO:0000259" key="5">
    <source>
        <dbReference type="PROSITE" id="PS50893"/>
    </source>
</evidence>